<dbReference type="InterPro" id="IPR036259">
    <property type="entry name" value="MFS_trans_sf"/>
</dbReference>
<gene>
    <name evidence="7" type="ORF">GETHED_17520</name>
</gene>
<evidence type="ECO:0000256" key="2">
    <source>
        <dbReference type="ARBA" id="ARBA00008432"/>
    </source>
</evidence>
<feature type="transmembrane region" description="Helical" evidence="6">
    <location>
        <begin position="155"/>
        <end position="184"/>
    </location>
</feature>
<evidence type="ECO:0000256" key="3">
    <source>
        <dbReference type="ARBA" id="ARBA00022692"/>
    </source>
</evidence>
<comment type="similarity">
    <text evidence="2">Belongs to the major facilitator superfamily. Nitrate/nitrite porter (TC 2.A.1.8) family.</text>
</comment>
<dbReference type="InterPro" id="IPR011701">
    <property type="entry name" value="MFS"/>
</dbReference>
<keyword evidence="8" id="KW-1185">Reference proteome</keyword>
<feature type="transmembrane region" description="Helical" evidence="6">
    <location>
        <begin position="91"/>
        <end position="111"/>
    </location>
</feature>
<name>A0ABQ5PYF0_9BACT</name>
<comment type="caution">
    <text evidence="7">The sequence shown here is derived from an EMBL/GenBank/DDBJ whole genome shotgun (WGS) entry which is preliminary data.</text>
</comment>
<proteinExistence type="inferred from homology"/>
<comment type="subcellular location">
    <subcellularLocation>
        <location evidence="1">Membrane</location>
        <topology evidence="1">Multi-pass membrane protein</topology>
    </subcellularLocation>
</comment>
<evidence type="ECO:0000256" key="6">
    <source>
        <dbReference type="SAM" id="Phobius"/>
    </source>
</evidence>
<evidence type="ECO:0008006" key="9">
    <source>
        <dbReference type="Google" id="ProtNLM"/>
    </source>
</evidence>
<feature type="transmembrane region" description="Helical" evidence="6">
    <location>
        <begin position="237"/>
        <end position="258"/>
    </location>
</feature>
<evidence type="ECO:0000256" key="1">
    <source>
        <dbReference type="ARBA" id="ARBA00004141"/>
    </source>
</evidence>
<reference evidence="7" key="1">
    <citation type="journal article" date="2023" name="Antonie Van Leeuwenhoek">
        <title>Mesoterricola silvestris gen. nov., sp. nov., Mesoterricola sediminis sp. nov., Geothrix oryzae sp. nov., Geothrix edaphica sp. nov., Geothrix rubra sp. nov., and Geothrix limicola sp. nov., six novel members of Acidobacteriota isolated from soils.</title>
        <authorList>
            <person name="Itoh H."/>
            <person name="Sugisawa Y."/>
            <person name="Mise K."/>
            <person name="Xu Z."/>
            <person name="Kuniyasu M."/>
            <person name="Ushijima N."/>
            <person name="Kawano K."/>
            <person name="Kobayashi E."/>
            <person name="Shiratori Y."/>
            <person name="Masuda Y."/>
            <person name="Senoo K."/>
        </authorList>
    </citation>
    <scope>NUCLEOTIDE SEQUENCE</scope>
    <source>
        <strain evidence="7">Red802</strain>
    </source>
</reference>
<organism evidence="7 8">
    <name type="scientific">Geothrix edaphica</name>
    <dbReference type="NCBI Taxonomy" id="2927976"/>
    <lineage>
        <taxon>Bacteria</taxon>
        <taxon>Pseudomonadati</taxon>
        <taxon>Acidobacteriota</taxon>
        <taxon>Holophagae</taxon>
        <taxon>Holophagales</taxon>
        <taxon>Holophagaceae</taxon>
        <taxon>Geothrix</taxon>
    </lineage>
</organism>
<sequence>MAKLTEWNVEDETFWLGGKRIAHRNLAISVPSLLCAFAVWMFWSILTVRMKDAGFPFTDAQLFTLISIAGLSGATLRIPNSFMVALAGGRNVVALTTAMLIAPALGAGIALQDKATPFSTFAILAVLSGIGGGNFSSSMSNINSFFPKRSAGLALGLNAGIGNLGVSVMQLVVPAVMGSALFGALSGAPHITALGKQMWVQNGALVWLPFLVVLAVASWLGMNNLPHHDSDHTPAALGKILGLHLPAFAAAGLVAWIVVRYPKLGLGAQLGLVLLAIAVCLALLKLLPGKVKTSLDKQFAIFRMKHTWLMTLLYIMTFGSFIGYSAAFPLLLKLFFGKSVTNPATYAFLGPLVGSLIRPVGGWLSDKFRGSVITQWSTVIQIIGALAVAVVIKQAQGNPNPAHLFMPFLLSFLLLFLGSGIGNGSTFQMVPFIFETQFAGPVLGWTGAMAAYGSYVIPTVFKSQIAAGTVQNALYGFAAFYVVCLAVNWWYYARKGAEVRC</sequence>
<keyword evidence="5 6" id="KW-0472">Membrane</keyword>
<feature type="transmembrane region" description="Helical" evidence="6">
    <location>
        <begin position="117"/>
        <end position="135"/>
    </location>
</feature>
<evidence type="ECO:0000313" key="8">
    <source>
        <dbReference type="Proteomes" id="UP001165044"/>
    </source>
</evidence>
<dbReference type="RefSeq" id="WP_285608504.1">
    <property type="nucleotide sequence ID" value="NZ_BSDC01000002.1"/>
</dbReference>
<keyword evidence="4 6" id="KW-1133">Transmembrane helix</keyword>
<feature type="transmembrane region" description="Helical" evidence="6">
    <location>
        <begin position="442"/>
        <end position="461"/>
    </location>
</feature>
<feature type="transmembrane region" description="Helical" evidence="6">
    <location>
        <begin position="204"/>
        <end position="225"/>
    </location>
</feature>
<evidence type="ECO:0000313" key="7">
    <source>
        <dbReference type="EMBL" id="GLH67388.1"/>
    </source>
</evidence>
<dbReference type="Gene3D" id="1.20.1250.20">
    <property type="entry name" value="MFS general substrate transporter like domains"/>
    <property type="match status" value="2"/>
</dbReference>
<feature type="transmembrane region" description="Helical" evidence="6">
    <location>
        <begin position="373"/>
        <end position="392"/>
    </location>
</feature>
<dbReference type="SUPFAM" id="SSF103473">
    <property type="entry name" value="MFS general substrate transporter"/>
    <property type="match status" value="1"/>
</dbReference>
<dbReference type="Proteomes" id="UP001165044">
    <property type="component" value="Unassembled WGS sequence"/>
</dbReference>
<feature type="transmembrane region" description="Helical" evidence="6">
    <location>
        <begin position="60"/>
        <end position="79"/>
    </location>
</feature>
<feature type="transmembrane region" description="Helical" evidence="6">
    <location>
        <begin position="404"/>
        <end position="422"/>
    </location>
</feature>
<dbReference type="PANTHER" id="PTHR23515">
    <property type="entry name" value="HIGH-AFFINITY NITRATE TRANSPORTER 2.3"/>
    <property type="match status" value="1"/>
</dbReference>
<feature type="transmembrane region" description="Helical" evidence="6">
    <location>
        <begin position="473"/>
        <end position="492"/>
    </location>
</feature>
<feature type="transmembrane region" description="Helical" evidence="6">
    <location>
        <begin position="264"/>
        <end position="287"/>
    </location>
</feature>
<dbReference type="CDD" id="cd17341">
    <property type="entry name" value="MFS_NRT2_like"/>
    <property type="match status" value="1"/>
</dbReference>
<protein>
    <recommendedName>
        <fullName evidence="9">Antiporter</fullName>
    </recommendedName>
</protein>
<evidence type="ECO:0000256" key="4">
    <source>
        <dbReference type="ARBA" id="ARBA00022989"/>
    </source>
</evidence>
<evidence type="ECO:0000256" key="5">
    <source>
        <dbReference type="ARBA" id="ARBA00023136"/>
    </source>
</evidence>
<dbReference type="EMBL" id="BSDC01000002">
    <property type="protein sequence ID" value="GLH67388.1"/>
    <property type="molecule type" value="Genomic_DNA"/>
</dbReference>
<feature type="transmembrane region" description="Helical" evidence="6">
    <location>
        <begin position="26"/>
        <end position="48"/>
    </location>
</feature>
<dbReference type="Pfam" id="PF07690">
    <property type="entry name" value="MFS_1"/>
    <property type="match status" value="1"/>
</dbReference>
<feature type="transmembrane region" description="Helical" evidence="6">
    <location>
        <begin position="308"/>
        <end position="332"/>
    </location>
</feature>
<keyword evidence="3 6" id="KW-0812">Transmembrane</keyword>
<dbReference type="InterPro" id="IPR044772">
    <property type="entry name" value="NO3_transporter"/>
</dbReference>
<accession>A0ABQ5PYF0</accession>